<organism evidence="2 3">
    <name type="scientific">Ornithinibacillus xuwenensis</name>
    <dbReference type="NCBI Taxonomy" id="3144668"/>
    <lineage>
        <taxon>Bacteria</taxon>
        <taxon>Bacillati</taxon>
        <taxon>Bacillota</taxon>
        <taxon>Bacilli</taxon>
        <taxon>Bacillales</taxon>
        <taxon>Bacillaceae</taxon>
        <taxon>Ornithinibacillus</taxon>
    </lineage>
</organism>
<dbReference type="EMBL" id="JBDIML010000006">
    <property type="protein sequence ID" value="MEN2768690.1"/>
    <property type="molecule type" value="Genomic_DNA"/>
</dbReference>
<accession>A0ABU9XK97</accession>
<dbReference type="RefSeq" id="WP_345826184.1">
    <property type="nucleotide sequence ID" value="NZ_JBDIML010000006.1"/>
</dbReference>
<dbReference type="EC" id="2.3.1.-" evidence="2"/>
<evidence type="ECO:0000313" key="3">
    <source>
        <dbReference type="Proteomes" id="UP001444625"/>
    </source>
</evidence>
<dbReference type="Gene3D" id="3.40.630.30">
    <property type="match status" value="1"/>
</dbReference>
<evidence type="ECO:0000259" key="1">
    <source>
        <dbReference type="PROSITE" id="PS51186"/>
    </source>
</evidence>
<dbReference type="Proteomes" id="UP001444625">
    <property type="component" value="Unassembled WGS sequence"/>
</dbReference>
<sequence>MEKITIKQLNKAEFEERIPQLMDLFKNAFKRDISKEFLKWRYLDNPYHDLLVCVAMNENDEIIANYSASPCELVYNNNYYKTAISMTTMTHTDYAGRGLFTKLANTLYSHMEEKNYLNIYGFPNLNSHYGFIKKLQWEDIYEIPTMKLDLSLIHLHEENHHVTIQEDNNFKLNYTNLTNTNSKIKLNKTANYLSWRYQANPLHDYHNHVISNEKDHVDAYCIVKYYGENNLDIVEFHANSQENATSLLHSILLQAKKAGIQTVNTWVSIHSPYRSIFERNGFLNSTPVTYFGGRLFNQNELKNGIFTNFREWDIQMGDSDVY</sequence>
<dbReference type="PROSITE" id="PS51186">
    <property type="entry name" value="GNAT"/>
    <property type="match status" value="1"/>
</dbReference>
<evidence type="ECO:0000313" key="2">
    <source>
        <dbReference type="EMBL" id="MEN2768690.1"/>
    </source>
</evidence>
<protein>
    <submittedName>
        <fullName evidence="2">GNAT family N-acetyltransferase</fullName>
        <ecNumber evidence="2">2.3.1.-</ecNumber>
    </submittedName>
</protein>
<name>A0ABU9XK97_9BACI</name>
<dbReference type="Pfam" id="PF13527">
    <property type="entry name" value="Acetyltransf_9"/>
    <property type="match status" value="1"/>
</dbReference>
<feature type="domain" description="N-acetyltransferase" evidence="1">
    <location>
        <begin position="4"/>
        <end position="151"/>
    </location>
</feature>
<keyword evidence="3" id="KW-1185">Reference proteome</keyword>
<dbReference type="InterPro" id="IPR000182">
    <property type="entry name" value="GNAT_dom"/>
</dbReference>
<keyword evidence="2" id="KW-0808">Transferase</keyword>
<reference evidence="2 3" key="1">
    <citation type="submission" date="2024-05" db="EMBL/GenBank/DDBJ databases">
        <authorList>
            <person name="Haq I."/>
            <person name="Ullah Z."/>
            <person name="Ahmad R."/>
            <person name="Li M."/>
            <person name="Tong Y."/>
        </authorList>
    </citation>
    <scope>NUCLEOTIDE SEQUENCE [LARGE SCALE GENOMIC DNA]</scope>
    <source>
        <strain evidence="2 3">16A2E</strain>
    </source>
</reference>
<dbReference type="GO" id="GO:0016746">
    <property type="term" value="F:acyltransferase activity"/>
    <property type="evidence" value="ECO:0007669"/>
    <property type="project" value="UniProtKB-KW"/>
</dbReference>
<dbReference type="SUPFAM" id="SSF55729">
    <property type="entry name" value="Acyl-CoA N-acyltransferases (Nat)"/>
    <property type="match status" value="1"/>
</dbReference>
<proteinExistence type="predicted"/>
<keyword evidence="2" id="KW-0012">Acyltransferase</keyword>
<gene>
    <name evidence="2" type="ORF">ABC228_16015</name>
</gene>
<comment type="caution">
    <text evidence="2">The sequence shown here is derived from an EMBL/GenBank/DDBJ whole genome shotgun (WGS) entry which is preliminary data.</text>
</comment>
<dbReference type="InterPro" id="IPR016181">
    <property type="entry name" value="Acyl_CoA_acyltransferase"/>
</dbReference>